<evidence type="ECO:0000256" key="3">
    <source>
        <dbReference type="ARBA" id="ARBA00022691"/>
    </source>
</evidence>
<keyword evidence="6" id="KW-1185">Reference proteome</keyword>
<keyword evidence="1 5" id="KW-0489">Methyltransferase</keyword>
<dbReference type="GO" id="GO:0006111">
    <property type="term" value="P:regulation of gluconeogenesis"/>
    <property type="evidence" value="ECO:0007669"/>
    <property type="project" value="TreeGrafter"/>
</dbReference>
<protein>
    <submittedName>
        <fullName evidence="5">Methyltransferase domain-containing protein</fullName>
    </submittedName>
</protein>
<gene>
    <name evidence="5" type="ORF">SAMN05421659_10585</name>
</gene>
<dbReference type="GO" id="GO:0016594">
    <property type="term" value="F:glycine binding"/>
    <property type="evidence" value="ECO:0007669"/>
    <property type="project" value="TreeGrafter"/>
</dbReference>
<dbReference type="OrthoDB" id="9774345at2"/>
<evidence type="ECO:0000313" key="5">
    <source>
        <dbReference type="EMBL" id="SEW13712.1"/>
    </source>
</evidence>
<dbReference type="GO" id="GO:0046498">
    <property type="term" value="P:S-adenosylhomocysteine metabolic process"/>
    <property type="evidence" value="ECO:0007669"/>
    <property type="project" value="TreeGrafter"/>
</dbReference>
<dbReference type="GO" id="GO:0046500">
    <property type="term" value="P:S-adenosylmethionine metabolic process"/>
    <property type="evidence" value="ECO:0007669"/>
    <property type="project" value="TreeGrafter"/>
</dbReference>
<dbReference type="EMBL" id="FOJI01000005">
    <property type="protein sequence ID" value="SEW13712.1"/>
    <property type="molecule type" value="Genomic_DNA"/>
</dbReference>
<evidence type="ECO:0000256" key="2">
    <source>
        <dbReference type="ARBA" id="ARBA00022679"/>
    </source>
</evidence>
<sequence length="257" mass="29747">MENSDIQDYDKMNWLYNALYGDISTEQLQHLDRIEMHKELLQSFGNKEISILDSACGNGVQATALALNGYHVTATDISGEMIKLAREFSEKHNVELKTSVNSWLELPDLFQSQFDIVFNIGNSIVHSLHSTTRECDISALIQVLKKEGTLVIETRNWEKVIAENKKFTVYDKVSYLNKSYIPMYHWILNGLENEAKVEILLQEIWENNHVELYESTLNFTPFSHKMLLDTMKKLGLTITKDTHDKGCDWYMIYGKKI</sequence>
<dbReference type="GO" id="GO:1904047">
    <property type="term" value="F:S-adenosyl-L-methionine binding"/>
    <property type="evidence" value="ECO:0007669"/>
    <property type="project" value="TreeGrafter"/>
</dbReference>
<evidence type="ECO:0000259" key="4">
    <source>
        <dbReference type="Pfam" id="PF13847"/>
    </source>
</evidence>
<keyword evidence="2 5" id="KW-0808">Transferase</keyword>
<evidence type="ECO:0000313" key="6">
    <source>
        <dbReference type="Proteomes" id="UP000199701"/>
    </source>
</evidence>
<organism evidence="5 6">
    <name type="scientific">[Clostridium] fimetarium</name>
    <dbReference type="NCBI Taxonomy" id="99656"/>
    <lineage>
        <taxon>Bacteria</taxon>
        <taxon>Bacillati</taxon>
        <taxon>Bacillota</taxon>
        <taxon>Clostridia</taxon>
        <taxon>Lachnospirales</taxon>
        <taxon>Lachnospiraceae</taxon>
    </lineage>
</organism>
<dbReference type="PANTHER" id="PTHR16458">
    <property type="entry name" value="GLYCINE N-METHYLTRANSFERASE"/>
    <property type="match status" value="1"/>
</dbReference>
<dbReference type="InterPro" id="IPR029063">
    <property type="entry name" value="SAM-dependent_MTases_sf"/>
</dbReference>
<dbReference type="Pfam" id="PF13847">
    <property type="entry name" value="Methyltransf_31"/>
    <property type="match status" value="1"/>
</dbReference>
<reference evidence="5 6" key="1">
    <citation type="submission" date="2016-10" db="EMBL/GenBank/DDBJ databases">
        <authorList>
            <person name="de Groot N.N."/>
        </authorList>
    </citation>
    <scope>NUCLEOTIDE SEQUENCE [LARGE SCALE GENOMIC DNA]</scope>
    <source>
        <strain evidence="5 6">DSM 9179</strain>
    </source>
</reference>
<dbReference type="InterPro" id="IPR025714">
    <property type="entry name" value="Methyltranfer_dom"/>
</dbReference>
<dbReference type="GO" id="GO:0051289">
    <property type="term" value="P:protein homotetramerization"/>
    <property type="evidence" value="ECO:0007669"/>
    <property type="project" value="TreeGrafter"/>
</dbReference>
<dbReference type="AlphaFoldDB" id="A0A1I0PHJ3"/>
<feature type="domain" description="Methyltransferase" evidence="4">
    <location>
        <begin position="47"/>
        <end position="161"/>
    </location>
</feature>
<dbReference type="GO" id="GO:1901052">
    <property type="term" value="P:sarcosine metabolic process"/>
    <property type="evidence" value="ECO:0007669"/>
    <property type="project" value="TreeGrafter"/>
</dbReference>
<name>A0A1I0PHJ3_9FIRM</name>
<keyword evidence="3" id="KW-0949">S-adenosyl-L-methionine</keyword>
<dbReference type="GO" id="GO:0006730">
    <property type="term" value="P:one-carbon metabolic process"/>
    <property type="evidence" value="ECO:0007669"/>
    <property type="project" value="TreeGrafter"/>
</dbReference>
<dbReference type="Gene3D" id="3.40.50.150">
    <property type="entry name" value="Vaccinia Virus protein VP39"/>
    <property type="match status" value="1"/>
</dbReference>
<dbReference type="PANTHER" id="PTHR16458:SF2">
    <property type="entry name" value="GLYCINE N-METHYLTRANSFERASE"/>
    <property type="match status" value="1"/>
</dbReference>
<dbReference type="InterPro" id="IPR014369">
    <property type="entry name" value="Gly/Sar_N_MeTrfase"/>
</dbReference>
<evidence type="ECO:0000256" key="1">
    <source>
        <dbReference type="ARBA" id="ARBA00022603"/>
    </source>
</evidence>
<dbReference type="GO" id="GO:0005829">
    <property type="term" value="C:cytosol"/>
    <property type="evidence" value="ECO:0007669"/>
    <property type="project" value="TreeGrafter"/>
</dbReference>
<dbReference type="STRING" id="99656.SAMN05421659_10585"/>
<dbReference type="GO" id="GO:0017174">
    <property type="term" value="F:glycine N-methyltransferase activity"/>
    <property type="evidence" value="ECO:0007669"/>
    <property type="project" value="InterPro"/>
</dbReference>
<dbReference type="SUPFAM" id="SSF53335">
    <property type="entry name" value="S-adenosyl-L-methionine-dependent methyltransferases"/>
    <property type="match status" value="1"/>
</dbReference>
<accession>A0A1I0PHJ3</accession>
<dbReference type="RefSeq" id="WP_092452460.1">
    <property type="nucleotide sequence ID" value="NZ_FOJI01000005.1"/>
</dbReference>
<dbReference type="GO" id="GO:0042802">
    <property type="term" value="F:identical protein binding"/>
    <property type="evidence" value="ECO:0007669"/>
    <property type="project" value="TreeGrafter"/>
</dbReference>
<dbReference type="Proteomes" id="UP000199701">
    <property type="component" value="Unassembled WGS sequence"/>
</dbReference>
<dbReference type="GO" id="GO:0032259">
    <property type="term" value="P:methylation"/>
    <property type="evidence" value="ECO:0007669"/>
    <property type="project" value="UniProtKB-KW"/>
</dbReference>
<dbReference type="CDD" id="cd02440">
    <property type="entry name" value="AdoMet_MTases"/>
    <property type="match status" value="1"/>
</dbReference>
<proteinExistence type="predicted"/>